<dbReference type="Gramene" id="evm.model.02.2851">
    <property type="protein sequence ID" value="cds.evm.model.02.2851"/>
    <property type="gene ID" value="evm.TU.02.2851"/>
</dbReference>
<sequence>MQISKAELEKSHYSIGGVYHDISFAEGNKFCFAELWNKNCVPKHRFFCLADRLLQHLKTKGRLIHFGITMEDSRCFLCGQDDEDHTHLLFACSYNRLCLDFITNWLNIHTRQLSIEGLLLWVKRSRLSKLKKGAYMAVIYTI</sequence>
<feature type="domain" description="Reverse transcriptase zinc-binding" evidence="1">
    <location>
        <begin position="13"/>
        <end position="96"/>
    </location>
</feature>
<dbReference type="InterPro" id="IPR026960">
    <property type="entry name" value="RVT-Znf"/>
</dbReference>
<evidence type="ECO:0000259" key="1">
    <source>
        <dbReference type="Pfam" id="PF13966"/>
    </source>
</evidence>
<dbReference type="Proteomes" id="UP000596661">
    <property type="component" value="Chromosome 2"/>
</dbReference>
<reference evidence="2" key="2">
    <citation type="submission" date="2021-03" db="UniProtKB">
        <authorList>
            <consortium name="EnsemblPlants"/>
        </authorList>
    </citation>
    <scope>IDENTIFICATION</scope>
</reference>
<protein>
    <recommendedName>
        <fullName evidence="1">Reverse transcriptase zinc-binding domain-containing protein</fullName>
    </recommendedName>
</protein>
<proteinExistence type="predicted"/>
<dbReference type="EMBL" id="UZAU01000238">
    <property type="status" value="NOT_ANNOTATED_CDS"/>
    <property type="molecule type" value="Genomic_DNA"/>
</dbReference>
<evidence type="ECO:0000313" key="2">
    <source>
        <dbReference type="EnsemblPlants" id="cds.evm.model.02.2851"/>
    </source>
</evidence>
<evidence type="ECO:0000313" key="3">
    <source>
        <dbReference type="Proteomes" id="UP000596661"/>
    </source>
</evidence>
<dbReference type="AlphaFoldDB" id="A0A803NZ03"/>
<organism evidence="2 3">
    <name type="scientific">Cannabis sativa</name>
    <name type="common">Hemp</name>
    <name type="synonym">Marijuana</name>
    <dbReference type="NCBI Taxonomy" id="3483"/>
    <lineage>
        <taxon>Eukaryota</taxon>
        <taxon>Viridiplantae</taxon>
        <taxon>Streptophyta</taxon>
        <taxon>Embryophyta</taxon>
        <taxon>Tracheophyta</taxon>
        <taxon>Spermatophyta</taxon>
        <taxon>Magnoliopsida</taxon>
        <taxon>eudicotyledons</taxon>
        <taxon>Gunneridae</taxon>
        <taxon>Pentapetalae</taxon>
        <taxon>rosids</taxon>
        <taxon>fabids</taxon>
        <taxon>Rosales</taxon>
        <taxon>Cannabaceae</taxon>
        <taxon>Cannabis</taxon>
    </lineage>
</organism>
<accession>A0A803NZ03</accession>
<reference evidence="2" key="1">
    <citation type="submission" date="2018-11" db="EMBL/GenBank/DDBJ databases">
        <authorList>
            <person name="Grassa J C."/>
        </authorList>
    </citation>
    <scope>NUCLEOTIDE SEQUENCE [LARGE SCALE GENOMIC DNA]</scope>
</reference>
<keyword evidence="3" id="KW-1185">Reference proteome</keyword>
<name>A0A803NZ03_CANSA</name>
<dbReference type="EnsemblPlants" id="evm.model.02.2851">
    <property type="protein sequence ID" value="cds.evm.model.02.2851"/>
    <property type="gene ID" value="evm.TU.02.2851"/>
</dbReference>
<dbReference type="Pfam" id="PF13966">
    <property type="entry name" value="zf-RVT"/>
    <property type="match status" value="1"/>
</dbReference>